<keyword evidence="4" id="KW-1185">Reference proteome</keyword>
<accession>A0ABP7A7W9</accession>
<evidence type="ECO:0000313" key="4">
    <source>
        <dbReference type="Proteomes" id="UP001501490"/>
    </source>
</evidence>
<dbReference type="Pfam" id="PF00582">
    <property type="entry name" value="Usp"/>
    <property type="match status" value="2"/>
</dbReference>
<evidence type="ECO:0000259" key="2">
    <source>
        <dbReference type="Pfam" id="PF00582"/>
    </source>
</evidence>
<dbReference type="PANTHER" id="PTHR46268">
    <property type="entry name" value="STRESS RESPONSE PROTEIN NHAX"/>
    <property type="match status" value="1"/>
</dbReference>
<dbReference type="Gene3D" id="3.40.50.620">
    <property type="entry name" value="HUPs"/>
    <property type="match status" value="2"/>
</dbReference>
<gene>
    <name evidence="3" type="ORF">GCM10022236_31120</name>
</gene>
<dbReference type="InterPro" id="IPR006016">
    <property type="entry name" value="UspA"/>
</dbReference>
<feature type="domain" description="UspA" evidence="2">
    <location>
        <begin position="20"/>
        <end position="155"/>
    </location>
</feature>
<comment type="caution">
    <text evidence="3">The sequence shown here is derived from an EMBL/GenBank/DDBJ whole genome shotgun (WGS) entry which is preliminary data.</text>
</comment>
<name>A0ABP7A7W9_9ACTN</name>
<evidence type="ECO:0000313" key="3">
    <source>
        <dbReference type="EMBL" id="GAA3626607.1"/>
    </source>
</evidence>
<reference evidence="4" key="1">
    <citation type="journal article" date="2019" name="Int. J. Syst. Evol. Microbiol.">
        <title>The Global Catalogue of Microorganisms (GCM) 10K type strain sequencing project: providing services to taxonomists for standard genome sequencing and annotation.</title>
        <authorList>
            <consortium name="The Broad Institute Genomics Platform"/>
            <consortium name="The Broad Institute Genome Sequencing Center for Infectious Disease"/>
            <person name="Wu L."/>
            <person name="Ma J."/>
        </authorList>
    </citation>
    <scope>NUCLEOTIDE SEQUENCE [LARGE SCALE GENOMIC DNA]</scope>
    <source>
        <strain evidence="4">JCM 16929</strain>
    </source>
</reference>
<dbReference type="Proteomes" id="UP001501490">
    <property type="component" value="Unassembled WGS sequence"/>
</dbReference>
<proteinExistence type="inferred from homology"/>
<dbReference type="InterPro" id="IPR014729">
    <property type="entry name" value="Rossmann-like_a/b/a_fold"/>
</dbReference>
<comment type="similarity">
    <text evidence="1">Belongs to the universal stress protein A family.</text>
</comment>
<dbReference type="PRINTS" id="PR01438">
    <property type="entry name" value="UNVRSLSTRESS"/>
</dbReference>
<dbReference type="RefSeq" id="WP_344806153.1">
    <property type="nucleotide sequence ID" value="NZ_BAABAB010000022.1"/>
</dbReference>
<sequence length="292" mass="30948">MTSTARATSARVTDVEESPRILVGVDDSAESRAAVTYVTELAQHTPITEIVLAHAYEGWPTGTHDPTVDRLHAEAVERARGLVDDLAGRIRAATTVPVRTVLSTARPARMLGVMSDEADLVVVGQDTAGLIERMTLGSIAARLASSAHCPVVVVPAPWHARQFGRPPVVVAVSGDDTSPAPLAEAIAEARRSRTGVLALHAIPYFADADEVAEHESDLDTIVTTARQAHPDVEITSLVVRGAPEEHLVRLSINACATVVGRTHQGGPTAWTRSVAHAVMKRTHCPLIIVPTA</sequence>
<dbReference type="PANTHER" id="PTHR46268:SF6">
    <property type="entry name" value="UNIVERSAL STRESS PROTEIN UP12"/>
    <property type="match status" value="1"/>
</dbReference>
<dbReference type="CDD" id="cd00293">
    <property type="entry name" value="USP-like"/>
    <property type="match status" value="1"/>
</dbReference>
<dbReference type="SUPFAM" id="SSF52402">
    <property type="entry name" value="Adenine nucleotide alpha hydrolases-like"/>
    <property type="match status" value="2"/>
</dbReference>
<organism evidence="3 4">
    <name type="scientific">Microlunatus ginsengisoli</name>
    <dbReference type="NCBI Taxonomy" id="363863"/>
    <lineage>
        <taxon>Bacteria</taxon>
        <taxon>Bacillati</taxon>
        <taxon>Actinomycetota</taxon>
        <taxon>Actinomycetes</taxon>
        <taxon>Propionibacteriales</taxon>
        <taxon>Propionibacteriaceae</taxon>
        <taxon>Microlunatus</taxon>
    </lineage>
</organism>
<feature type="domain" description="UspA" evidence="2">
    <location>
        <begin position="167"/>
        <end position="290"/>
    </location>
</feature>
<dbReference type="InterPro" id="IPR006015">
    <property type="entry name" value="Universal_stress_UspA"/>
</dbReference>
<dbReference type="EMBL" id="BAABAB010000022">
    <property type="protein sequence ID" value="GAA3626607.1"/>
    <property type="molecule type" value="Genomic_DNA"/>
</dbReference>
<protein>
    <submittedName>
        <fullName evidence="3">Universal stress protein</fullName>
    </submittedName>
</protein>
<evidence type="ECO:0000256" key="1">
    <source>
        <dbReference type="ARBA" id="ARBA00008791"/>
    </source>
</evidence>